<dbReference type="PANTHER" id="PTHR43619:SF2">
    <property type="entry name" value="S-ADENOSYL-L-METHIONINE-DEPENDENT METHYLTRANSFERASES SUPERFAMILY PROTEIN"/>
    <property type="match status" value="1"/>
</dbReference>
<dbReference type="KEGG" id="spap:H3Z74_17065"/>
<dbReference type="GO" id="GO:0008168">
    <property type="term" value="F:methyltransferase activity"/>
    <property type="evidence" value="ECO:0007669"/>
    <property type="project" value="UniProtKB-KW"/>
</dbReference>
<dbReference type="AlphaFoldDB" id="A0A7H0LFJ1"/>
<evidence type="ECO:0000256" key="1">
    <source>
        <dbReference type="ARBA" id="ARBA00022603"/>
    </source>
</evidence>
<dbReference type="GO" id="GO:0032259">
    <property type="term" value="P:methylation"/>
    <property type="evidence" value="ECO:0007669"/>
    <property type="project" value="UniProtKB-KW"/>
</dbReference>
<dbReference type="InterPro" id="IPR007213">
    <property type="entry name" value="Ppm1/Ppm2/Tcmp"/>
</dbReference>
<evidence type="ECO:0000313" key="4">
    <source>
        <dbReference type="Proteomes" id="UP000516148"/>
    </source>
</evidence>
<dbReference type="Pfam" id="PF04072">
    <property type="entry name" value="LCM"/>
    <property type="match status" value="1"/>
</dbReference>
<proteinExistence type="predicted"/>
<dbReference type="SUPFAM" id="SSF53335">
    <property type="entry name" value="S-adenosyl-L-methionine-dependent methyltransferases"/>
    <property type="match status" value="1"/>
</dbReference>
<evidence type="ECO:0000256" key="2">
    <source>
        <dbReference type="ARBA" id="ARBA00022679"/>
    </source>
</evidence>
<dbReference type="InterPro" id="IPR016874">
    <property type="entry name" value="TcmP-like"/>
</dbReference>
<name>A0A7H0LFJ1_9SPHN</name>
<organism evidence="3 4">
    <name type="scientific">Sphingomonas alpina</name>
    <dbReference type="NCBI Taxonomy" id="653931"/>
    <lineage>
        <taxon>Bacteria</taxon>
        <taxon>Pseudomonadati</taxon>
        <taxon>Pseudomonadota</taxon>
        <taxon>Alphaproteobacteria</taxon>
        <taxon>Sphingomonadales</taxon>
        <taxon>Sphingomonadaceae</taxon>
        <taxon>Sphingomonas</taxon>
    </lineage>
</organism>
<dbReference type="EMBL" id="CP061038">
    <property type="protein sequence ID" value="QNQ08444.1"/>
    <property type="molecule type" value="Genomic_DNA"/>
</dbReference>
<reference evidence="3 4" key="1">
    <citation type="submission" date="2020-09" db="EMBL/GenBank/DDBJ databases">
        <title>Sphingomonas sp., a new species isolated from pork steak.</title>
        <authorList>
            <person name="Heidler von Heilborn D."/>
        </authorList>
    </citation>
    <scope>NUCLEOTIDE SEQUENCE [LARGE SCALE GENOMIC DNA]</scope>
    <source>
        <strain evidence="4">S8-3T</strain>
    </source>
</reference>
<sequence>MDRLSTAALSGVPETLLIPLAARLLASERNPDLGFIDPAARVVGERLAFDPARFADDRGSMRGSIVRALWFDSVVRRFLAAHPDALCVSIGSGLDTRTDRVTPPPGVDWYDIEFPDVVALRQALIPARPNVHAIAADGANVLAWVDVVPWHRERPMLVLAEGVCMYLKPEAGAAWLRALDYLAGVRATPLTLAFDFASPFMVRNSRRNPSVRKTQAQFSWGLRRIDDAVRIAPGFRVAERYDVARRSGVLSRTVSMAHRLITGGRPLYGCATLTHAGHAAG</sequence>
<evidence type="ECO:0000313" key="3">
    <source>
        <dbReference type="EMBL" id="QNQ08444.1"/>
    </source>
</evidence>
<accession>A0A7H0LFJ1</accession>
<dbReference type="Gene3D" id="3.40.50.150">
    <property type="entry name" value="Vaccinia Virus protein VP39"/>
    <property type="match status" value="1"/>
</dbReference>
<dbReference type="PIRSF" id="PIRSF028177">
    <property type="entry name" value="Polyketide_synth_Omtfrase_TcmP"/>
    <property type="match status" value="1"/>
</dbReference>
<dbReference type="InterPro" id="IPR029063">
    <property type="entry name" value="SAM-dependent_MTases_sf"/>
</dbReference>
<dbReference type="Proteomes" id="UP000516148">
    <property type="component" value="Chromosome"/>
</dbReference>
<keyword evidence="1 3" id="KW-0489">Methyltransferase</keyword>
<keyword evidence="4" id="KW-1185">Reference proteome</keyword>
<dbReference type="PANTHER" id="PTHR43619">
    <property type="entry name" value="S-ADENOSYL-L-METHIONINE-DEPENDENT METHYLTRANSFERASE YKTD-RELATED"/>
    <property type="match status" value="1"/>
</dbReference>
<dbReference type="RefSeq" id="WP_187760772.1">
    <property type="nucleotide sequence ID" value="NZ_CP061038.1"/>
</dbReference>
<gene>
    <name evidence="3" type="ORF">H3Z74_17065</name>
</gene>
<protein>
    <submittedName>
        <fullName evidence="3">Class I SAM-dependent methyltransferase</fullName>
    </submittedName>
</protein>
<keyword evidence="2 3" id="KW-0808">Transferase</keyword>